<dbReference type="InterPro" id="IPR029016">
    <property type="entry name" value="GAF-like_dom_sf"/>
</dbReference>
<dbReference type="SMART" id="SM00091">
    <property type="entry name" value="PAS"/>
    <property type="match status" value="2"/>
</dbReference>
<dbReference type="Pfam" id="PF02518">
    <property type="entry name" value="HATPase_c"/>
    <property type="match status" value="1"/>
</dbReference>
<accession>A0A1L9AUR4</accession>
<dbReference type="PRINTS" id="PR00344">
    <property type="entry name" value="BCTRLSENSOR"/>
</dbReference>
<dbReference type="PROSITE" id="PS50112">
    <property type="entry name" value="PAS"/>
    <property type="match status" value="1"/>
</dbReference>
<dbReference type="RefSeq" id="WP_071905172.1">
    <property type="nucleotide sequence ID" value="NZ_MPIN01000028.1"/>
</dbReference>
<dbReference type="Gene3D" id="3.30.565.10">
    <property type="entry name" value="Histidine kinase-like ATPase, C-terminal domain"/>
    <property type="match status" value="1"/>
</dbReference>
<dbReference type="InterPro" id="IPR035965">
    <property type="entry name" value="PAS-like_dom_sf"/>
</dbReference>
<evidence type="ECO:0000313" key="9">
    <source>
        <dbReference type="Proteomes" id="UP000182229"/>
    </source>
</evidence>
<dbReference type="InterPro" id="IPR036890">
    <property type="entry name" value="HATPase_C_sf"/>
</dbReference>
<dbReference type="InterPro" id="IPR000014">
    <property type="entry name" value="PAS"/>
</dbReference>
<organism evidence="8 9">
    <name type="scientific">Cystobacter ferrugineus</name>
    <dbReference type="NCBI Taxonomy" id="83449"/>
    <lineage>
        <taxon>Bacteria</taxon>
        <taxon>Pseudomonadati</taxon>
        <taxon>Myxococcota</taxon>
        <taxon>Myxococcia</taxon>
        <taxon>Myxococcales</taxon>
        <taxon>Cystobacterineae</taxon>
        <taxon>Archangiaceae</taxon>
        <taxon>Cystobacter</taxon>
    </lineage>
</organism>
<dbReference type="PROSITE" id="PS50109">
    <property type="entry name" value="HIS_KIN"/>
    <property type="match status" value="1"/>
</dbReference>
<dbReference type="EC" id="2.7.13.3" evidence="2"/>
<dbReference type="Pfam" id="PF08448">
    <property type="entry name" value="PAS_4"/>
    <property type="match status" value="2"/>
</dbReference>
<feature type="domain" description="Histidine kinase" evidence="5">
    <location>
        <begin position="485"/>
        <end position="715"/>
    </location>
</feature>
<evidence type="ECO:0000259" key="5">
    <source>
        <dbReference type="PROSITE" id="PS50109"/>
    </source>
</evidence>
<evidence type="ECO:0000256" key="2">
    <source>
        <dbReference type="ARBA" id="ARBA00012438"/>
    </source>
</evidence>
<evidence type="ECO:0000256" key="4">
    <source>
        <dbReference type="SAM" id="Coils"/>
    </source>
</evidence>
<protein>
    <recommendedName>
        <fullName evidence="2">histidine kinase</fullName>
        <ecNumber evidence="2">2.7.13.3</ecNumber>
    </recommendedName>
</protein>
<dbReference type="CDD" id="cd00082">
    <property type="entry name" value="HisKA"/>
    <property type="match status" value="1"/>
</dbReference>
<dbReference type="SUPFAM" id="SSF55781">
    <property type="entry name" value="GAF domain-like"/>
    <property type="match status" value="1"/>
</dbReference>
<dbReference type="SUPFAM" id="SSF55874">
    <property type="entry name" value="ATPase domain of HSP90 chaperone/DNA topoisomerase II/histidine kinase"/>
    <property type="match status" value="1"/>
</dbReference>
<keyword evidence="8" id="KW-0418">Kinase</keyword>
<dbReference type="SMART" id="SM00387">
    <property type="entry name" value="HATPase_c"/>
    <property type="match status" value="1"/>
</dbReference>
<comment type="caution">
    <text evidence="8">The sequence shown here is derived from an EMBL/GenBank/DDBJ whole genome shotgun (WGS) entry which is preliminary data.</text>
</comment>
<name>A0A1L9AUR4_9BACT</name>
<dbReference type="PANTHER" id="PTHR43065">
    <property type="entry name" value="SENSOR HISTIDINE KINASE"/>
    <property type="match status" value="1"/>
</dbReference>
<dbReference type="Gene3D" id="3.30.450.20">
    <property type="entry name" value="PAS domain"/>
    <property type="match status" value="2"/>
</dbReference>
<dbReference type="InterPro" id="IPR000700">
    <property type="entry name" value="PAS-assoc_C"/>
</dbReference>
<gene>
    <name evidence="8" type="ORF">BON30_46880</name>
</gene>
<dbReference type="Gene3D" id="3.30.450.40">
    <property type="match status" value="1"/>
</dbReference>
<dbReference type="EMBL" id="MPIN01000028">
    <property type="protein sequence ID" value="OJH33749.1"/>
    <property type="molecule type" value="Genomic_DNA"/>
</dbReference>
<keyword evidence="3" id="KW-0597">Phosphoprotein</keyword>
<comment type="catalytic activity">
    <reaction evidence="1">
        <text>ATP + protein L-histidine = ADP + protein N-phospho-L-histidine.</text>
        <dbReference type="EC" id="2.7.13.3"/>
    </reaction>
</comment>
<feature type="domain" description="PAC" evidence="7">
    <location>
        <begin position="277"/>
        <end position="330"/>
    </location>
</feature>
<dbReference type="InterPro" id="IPR003594">
    <property type="entry name" value="HATPase_dom"/>
</dbReference>
<dbReference type="InterPro" id="IPR036097">
    <property type="entry name" value="HisK_dim/P_sf"/>
</dbReference>
<dbReference type="PROSITE" id="PS50113">
    <property type="entry name" value="PAC"/>
    <property type="match status" value="1"/>
</dbReference>
<reference evidence="8 9" key="2">
    <citation type="submission" date="2016-12" db="EMBL/GenBank/DDBJ databases">
        <title>Draft Genome Sequence of Cystobacter ferrugineus Strain Cbfe23.</title>
        <authorList>
            <person name="Akbar S."/>
            <person name="Dowd S.E."/>
            <person name="Stevens D.C."/>
        </authorList>
    </citation>
    <scope>NUCLEOTIDE SEQUENCE [LARGE SCALE GENOMIC DNA]</scope>
    <source>
        <strain evidence="8 9">Cbfe23</strain>
    </source>
</reference>
<keyword evidence="8" id="KW-0808">Transferase</keyword>
<dbReference type="InterPro" id="IPR005467">
    <property type="entry name" value="His_kinase_dom"/>
</dbReference>
<evidence type="ECO:0000259" key="7">
    <source>
        <dbReference type="PROSITE" id="PS50113"/>
    </source>
</evidence>
<dbReference type="STRING" id="83449.BON30_46880"/>
<sequence length="724" mass="80785">MPVDERQRLEALTRTGLLDTPPEPDFDDIVRLAAESCGTPIALISLLDQERQWFKANVGLQGVEETDRNISFCTHAIDGDSLFLVEDARADVRFATNPLVQGFPFIRFYAGAPIQTEEGFNLGTLCVIDSRPRTLSDSQRHVLLGLKRQVELLLRLRAQVLKMREHNEELEQTQEKMRQLNATLEAEMRERQRVETRLREKQALLRSIITHIPYSVFWKDRDGAFLGANPQFARDVGVESPAVLVGKTDFDLPLSREQAEKYRQDDVAVMESGVPRLSMEEPLRRPGATEDAWVLSSKVPLKNEDGSVRGIVGIYADITERRRQEAAMREAKSLLERYAASLEAQVHEAHERNNYLMEHSGEAVFMLHEDGRVLHVNPVAERLLGLPEERLRGTVLESLCLENERETLRHALRDLLACGTVRLENQGLRSATGERVVLSITASLQVTGENRRMLLVGRDVTEKWRLEQQFIQNERLASMGALAAGIAHEINNPTAYVLSNLTYLQECRDELEATLSAMPGLPPRVGETLSEVRDILSESLSGGRRIRDIVRDMRFFSHTAGEEVAPVDLHACLDVVLRMAHAELKHTARVEKHYADALPLVPASEGRLSQVFLNLVINAAHAMRSGTPEINLLRVSTGVEGDWVRIDISDTGTGIAPEVLPHIFEPFFTTKPAGAGTGLGLSISQSIIQKMGGEIRVRSELGRGTSFVLLLPVNGRGTSEPAHD</sequence>
<reference evidence="9" key="1">
    <citation type="submission" date="2016-11" db="EMBL/GenBank/DDBJ databases">
        <authorList>
            <person name="Shukria A."/>
            <person name="Stevens D.C."/>
        </authorList>
    </citation>
    <scope>NUCLEOTIDE SEQUENCE [LARGE SCALE GENOMIC DNA]</scope>
    <source>
        <strain evidence="9">Cbfe23</strain>
    </source>
</reference>
<proteinExistence type="predicted"/>
<evidence type="ECO:0000313" key="8">
    <source>
        <dbReference type="EMBL" id="OJH33749.1"/>
    </source>
</evidence>
<dbReference type="InterPro" id="IPR003661">
    <property type="entry name" value="HisK_dim/P_dom"/>
</dbReference>
<evidence type="ECO:0000256" key="1">
    <source>
        <dbReference type="ARBA" id="ARBA00000085"/>
    </source>
</evidence>
<dbReference type="SUPFAM" id="SSF47384">
    <property type="entry name" value="Homodimeric domain of signal transducing histidine kinase"/>
    <property type="match status" value="1"/>
</dbReference>
<feature type="domain" description="PAS" evidence="6">
    <location>
        <begin position="349"/>
        <end position="419"/>
    </location>
</feature>
<dbReference type="Gene3D" id="1.10.287.130">
    <property type="match status" value="1"/>
</dbReference>
<keyword evidence="9" id="KW-1185">Reference proteome</keyword>
<dbReference type="GO" id="GO:0000155">
    <property type="term" value="F:phosphorelay sensor kinase activity"/>
    <property type="evidence" value="ECO:0007669"/>
    <property type="project" value="InterPro"/>
</dbReference>
<dbReference type="InterPro" id="IPR004358">
    <property type="entry name" value="Sig_transdc_His_kin-like_C"/>
</dbReference>
<feature type="coiled-coil region" evidence="4">
    <location>
        <begin position="153"/>
        <end position="204"/>
    </location>
</feature>
<evidence type="ECO:0000256" key="3">
    <source>
        <dbReference type="ARBA" id="ARBA00022553"/>
    </source>
</evidence>
<dbReference type="InterPro" id="IPR003018">
    <property type="entry name" value="GAF"/>
</dbReference>
<evidence type="ECO:0000259" key="6">
    <source>
        <dbReference type="PROSITE" id="PS50112"/>
    </source>
</evidence>
<dbReference type="Proteomes" id="UP000182229">
    <property type="component" value="Unassembled WGS sequence"/>
</dbReference>
<keyword evidence="4" id="KW-0175">Coiled coil</keyword>
<dbReference type="NCBIfam" id="TIGR00229">
    <property type="entry name" value="sensory_box"/>
    <property type="match status" value="2"/>
</dbReference>
<dbReference type="CDD" id="cd00130">
    <property type="entry name" value="PAS"/>
    <property type="match status" value="2"/>
</dbReference>
<dbReference type="PANTHER" id="PTHR43065:SF50">
    <property type="entry name" value="HISTIDINE KINASE"/>
    <property type="match status" value="1"/>
</dbReference>
<dbReference type="Pfam" id="PF01590">
    <property type="entry name" value="GAF"/>
    <property type="match status" value="1"/>
</dbReference>
<dbReference type="AlphaFoldDB" id="A0A1L9AUR4"/>
<dbReference type="SUPFAM" id="SSF55785">
    <property type="entry name" value="PYP-like sensor domain (PAS domain)"/>
    <property type="match status" value="2"/>
</dbReference>
<dbReference type="InterPro" id="IPR013656">
    <property type="entry name" value="PAS_4"/>
</dbReference>
<dbReference type="SMART" id="SM00065">
    <property type="entry name" value="GAF"/>
    <property type="match status" value="1"/>
</dbReference>
<dbReference type="OrthoDB" id="9769169at2"/>